<evidence type="ECO:0000256" key="1">
    <source>
        <dbReference type="SAM" id="Phobius"/>
    </source>
</evidence>
<accession>A0A1F5IRX4</accession>
<evidence type="ECO:0000313" key="2">
    <source>
        <dbReference type="EMBL" id="OGE19066.1"/>
    </source>
</evidence>
<keyword evidence="1" id="KW-0812">Transmembrane</keyword>
<feature type="transmembrane region" description="Helical" evidence="1">
    <location>
        <begin position="6"/>
        <end position="23"/>
    </location>
</feature>
<organism evidence="2 3">
    <name type="scientific">Candidatus Daviesbacteria bacterium RIFCSPHIGHO2_01_FULL_41_23</name>
    <dbReference type="NCBI Taxonomy" id="1797764"/>
    <lineage>
        <taxon>Bacteria</taxon>
        <taxon>Candidatus Daviesiibacteriota</taxon>
    </lineage>
</organism>
<sequence length="59" mass="7106">MIQIIIIRKVLLYLVPLILFYLLRKMGKREQSKRKSHLFDFDKEKIVEGEIVDENSSNR</sequence>
<keyword evidence="1" id="KW-0472">Membrane</keyword>
<dbReference type="AlphaFoldDB" id="A0A1F5IRX4"/>
<comment type="caution">
    <text evidence="2">The sequence shown here is derived from an EMBL/GenBank/DDBJ whole genome shotgun (WGS) entry which is preliminary data.</text>
</comment>
<dbReference type="EMBL" id="MFCR01000006">
    <property type="protein sequence ID" value="OGE19066.1"/>
    <property type="molecule type" value="Genomic_DNA"/>
</dbReference>
<dbReference type="Proteomes" id="UP000176336">
    <property type="component" value="Unassembled WGS sequence"/>
</dbReference>
<gene>
    <name evidence="2" type="ORF">A2871_01810</name>
</gene>
<keyword evidence="1" id="KW-1133">Transmembrane helix</keyword>
<name>A0A1F5IRX4_9BACT</name>
<protein>
    <submittedName>
        <fullName evidence="2">Uncharacterized protein</fullName>
    </submittedName>
</protein>
<evidence type="ECO:0000313" key="3">
    <source>
        <dbReference type="Proteomes" id="UP000176336"/>
    </source>
</evidence>
<reference evidence="2 3" key="1">
    <citation type="journal article" date="2016" name="Nat. Commun.">
        <title>Thousands of microbial genomes shed light on interconnected biogeochemical processes in an aquifer system.</title>
        <authorList>
            <person name="Anantharaman K."/>
            <person name="Brown C.T."/>
            <person name="Hug L.A."/>
            <person name="Sharon I."/>
            <person name="Castelle C.J."/>
            <person name="Probst A.J."/>
            <person name="Thomas B.C."/>
            <person name="Singh A."/>
            <person name="Wilkins M.J."/>
            <person name="Karaoz U."/>
            <person name="Brodie E.L."/>
            <person name="Williams K.H."/>
            <person name="Hubbard S.S."/>
            <person name="Banfield J.F."/>
        </authorList>
    </citation>
    <scope>NUCLEOTIDE SEQUENCE [LARGE SCALE GENOMIC DNA]</scope>
</reference>
<proteinExistence type="predicted"/>